<comment type="caution">
    <text evidence="1">The sequence shown here is derived from an EMBL/GenBank/DDBJ whole genome shotgun (WGS) entry which is preliminary data.</text>
</comment>
<protein>
    <submittedName>
        <fullName evidence="1">Uncharacterized protein</fullName>
    </submittedName>
</protein>
<sequence length="107" mass="12200">MGLTLGEAIRHITNKNYALVAGDLFEDCFGRKYGKSAAIPAKDKAQWPIKLEEKLKSIHQLKLAEGEYKRTRQDIASDTYLEVKEWLEDSIGIPHPEIDRTFKLGIK</sequence>
<accession>A0A0W0GL06</accession>
<evidence type="ECO:0000313" key="1">
    <source>
        <dbReference type="EMBL" id="KTB49246.1"/>
    </source>
</evidence>
<dbReference type="AlphaFoldDB" id="A0A0W0GL06"/>
<dbReference type="OrthoDB" id="160668at2"/>
<dbReference type="PATRIC" id="fig|1217799.6.peg.163"/>
<dbReference type="Proteomes" id="UP000053947">
    <property type="component" value="Unassembled WGS sequence"/>
</dbReference>
<name>A0A0W0GL06_9CHLR</name>
<dbReference type="STRING" id="1217799.DEALK_01580"/>
<dbReference type="RefSeq" id="WP_058437782.1">
    <property type="nucleotide sequence ID" value="NZ_KQ758903.1"/>
</dbReference>
<gene>
    <name evidence="1" type="ORF">DEALK_01580</name>
</gene>
<dbReference type="EMBL" id="LFDV01000001">
    <property type="protein sequence ID" value="KTB49246.1"/>
    <property type="molecule type" value="Genomic_DNA"/>
</dbReference>
<reference evidence="1 2" key="1">
    <citation type="submission" date="2015-06" db="EMBL/GenBank/DDBJ databases">
        <title>Genome sequence of the organohalide-respiring Dehalogenimonas alkenigignens type strain (IP3-3T).</title>
        <authorList>
            <person name="Key T.A."/>
            <person name="Richmond D.P."/>
            <person name="Bowman K.S."/>
            <person name="Cho Y.-J."/>
            <person name="Chun J."/>
            <person name="da Costa M.S."/>
            <person name="Rainey F.A."/>
            <person name="Moe W.M."/>
        </authorList>
    </citation>
    <scope>NUCLEOTIDE SEQUENCE [LARGE SCALE GENOMIC DNA]</scope>
    <source>
        <strain evidence="1 2">IP3-3</strain>
    </source>
</reference>
<keyword evidence="2" id="KW-1185">Reference proteome</keyword>
<evidence type="ECO:0000313" key="2">
    <source>
        <dbReference type="Proteomes" id="UP000053947"/>
    </source>
</evidence>
<proteinExistence type="predicted"/>
<organism evidence="1 2">
    <name type="scientific">Dehalogenimonas alkenigignens</name>
    <dbReference type="NCBI Taxonomy" id="1217799"/>
    <lineage>
        <taxon>Bacteria</taxon>
        <taxon>Bacillati</taxon>
        <taxon>Chloroflexota</taxon>
        <taxon>Dehalococcoidia</taxon>
        <taxon>Dehalococcoidales</taxon>
        <taxon>Dehalococcoidaceae</taxon>
        <taxon>Dehalogenimonas</taxon>
    </lineage>
</organism>